<organism evidence="1 2">
    <name type="scientific">Absicoccus porci</name>
    <dbReference type="NCBI Taxonomy" id="2486576"/>
    <lineage>
        <taxon>Bacteria</taxon>
        <taxon>Bacillati</taxon>
        <taxon>Bacillota</taxon>
        <taxon>Erysipelotrichia</taxon>
        <taxon>Erysipelotrichales</taxon>
        <taxon>Erysipelotrichaceae</taxon>
        <taxon>Absicoccus</taxon>
    </lineage>
</organism>
<name>A0A3N0HYJ7_9FIRM</name>
<evidence type="ECO:0000313" key="1">
    <source>
        <dbReference type="EMBL" id="RNM29843.1"/>
    </source>
</evidence>
<dbReference type="Proteomes" id="UP000276568">
    <property type="component" value="Unassembled WGS sequence"/>
</dbReference>
<accession>A0A3N0HYJ7</accession>
<dbReference type="RefSeq" id="WP_128520907.1">
    <property type="nucleotide sequence ID" value="NZ_RJQC01000003.1"/>
</dbReference>
<comment type="caution">
    <text evidence="1">The sequence shown here is derived from an EMBL/GenBank/DDBJ whole genome shotgun (WGS) entry which is preliminary data.</text>
</comment>
<gene>
    <name evidence="1" type="ORF">EDX97_09475</name>
</gene>
<proteinExistence type="predicted"/>
<keyword evidence="2" id="KW-1185">Reference proteome</keyword>
<protein>
    <submittedName>
        <fullName evidence="1">Uncharacterized protein</fullName>
    </submittedName>
</protein>
<reference evidence="1 2" key="1">
    <citation type="submission" date="2018-11" db="EMBL/GenBank/DDBJ databases">
        <title>Clostridium sp. nov., a member of the family Erysipelotrichaceae isolated from pig faeces.</title>
        <authorList>
            <person name="Chang Y.-H."/>
        </authorList>
    </citation>
    <scope>NUCLEOTIDE SEQUENCE [LARGE SCALE GENOMIC DNA]</scope>
    <source>
        <strain evidence="1 2">YH-panp20</strain>
    </source>
</reference>
<dbReference type="Gene3D" id="1.10.8.200">
    <property type="entry name" value="Replisome organizer (g39p helicase loader/inhibitor protein)"/>
    <property type="match status" value="1"/>
</dbReference>
<dbReference type="AlphaFoldDB" id="A0A3N0HYJ7"/>
<dbReference type="EMBL" id="RJQC01000003">
    <property type="protein sequence ID" value="RNM29843.1"/>
    <property type="molecule type" value="Genomic_DNA"/>
</dbReference>
<evidence type="ECO:0000313" key="2">
    <source>
        <dbReference type="Proteomes" id="UP000276568"/>
    </source>
</evidence>
<sequence>MTRQETIKLLNSFKAYKPKYWMNFSNSEKQGLVDDWTNEFLDVPVDEVAKLVDQYIKSKNRIPYPKQIRELMPDVDRTLKNSFAQKWYSHFPQKGEIVYNDKDVEWATFEDWNHIPEELARRMKFEPDPSDPERLELLKEIQELQLETFGESSVDDAIKEAEAKQNVRNNHRCGA</sequence>